<comment type="caution">
    <text evidence="3">The sequence shown here is derived from an EMBL/GenBank/DDBJ whole genome shotgun (WGS) entry which is preliminary data.</text>
</comment>
<reference evidence="3" key="1">
    <citation type="journal article" date="2022" name="Front. Genet.">
        <title>Chromosome-Scale Assembly of the Dendrobium nobile Genome Provides Insights Into the Molecular Mechanism of the Biosynthesis of the Medicinal Active Ingredient of Dendrobium.</title>
        <authorList>
            <person name="Xu Q."/>
            <person name="Niu S.-C."/>
            <person name="Li K.-L."/>
            <person name="Zheng P.-J."/>
            <person name="Zhang X.-J."/>
            <person name="Jia Y."/>
            <person name="Liu Y."/>
            <person name="Niu Y.-X."/>
            <person name="Yu L.-H."/>
            <person name="Chen D.-F."/>
            <person name="Zhang G.-Q."/>
        </authorList>
    </citation>
    <scope>NUCLEOTIDE SEQUENCE</scope>
    <source>
        <tissue evidence="3">Leaf</tissue>
    </source>
</reference>
<dbReference type="AlphaFoldDB" id="A0A8T3AU96"/>
<proteinExistence type="predicted"/>
<organism evidence="3 4">
    <name type="scientific">Dendrobium nobile</name>
    <name type="common">Orchid</name>
    <dbReference type="NCBI Taxonomy" id="94219"/>
    <lineage>
        <taxon>Eukaryota</taxon>
        <taxon>Viridiplantae</taxon>
        <taxon>Streptophyta</taxon>
        <taxon>Embryophyta</taxon>
        <taxon>Tracheophyta</taxon>
        <taxon>Spermatophyta</taxon>
        <taxon>Magnoliopsida</taxon>
        <taxon>Liliopsida</taxon>
        <taxon>Asparagales</taxon>
        <taxon>Orchidaceae</taxon>
        <taxon>Epidendroideae</taxon>
        <taxon>Malaxideae</taxon>
        <taxon>Dendrobiinae</taxon>
        <taxon>Dendrobium</taxon>
    </lineage>
</organism>
<protein>
    <recommendedName>
        <fullName evidence="2">Tf2-1-like SH3-like domain-containing protein</fullName>
    </recommendedName>
</protein>
<evidence type="ECO:0000256" key="1">
    <source>
        <dbReference type="SAM" id="MobiDB-lite"/>
    </source>
</evidence>
<dbReference type="OrthoDB" id="1711729at2759"/>
<evidence type="ECO:0000259" key="2">
    <source>
        <dbReference type="Pfam" id="PF24626"/>
    </source>
</evidence>
<sequence>MVRIRRERLPAGTYSKLGRRKVGPFPILQKINDNAYVIDLPPEFGTTSTFNVTDLHPYYPSDEANTTISAETADHSSAGES</sequence>
<dbReference type="EMBL" id="JAGYWB010000013">
    <property type="protein sequence ID" value="KAI0499677.1"/>
    <property type="molecule type" value="Genomic_DNA"/>
</dbReference>
<feature type="domain" description="Tf2-1-like SH3-like" evidence="2">
    <location>
        <begin position="1"/>
        <end position="58"/>
    </location>
</feature>
<accession>A0A8T3AU96</accession>
<dbReference type="Proteomes" id="UP000829196">
    <property type="component" value="Unassembled WGS sequence"/>
</dbReference>
<name>A0A8T3AU96_DENNO</name>
<evidence type="ECO:0000313" key="4">
    <source>
        <dbReference type="Proteomes" id="UP000829196"/>
    </source>
</evidence>
<gene>
    <name evidence="3" type="ORF">KFK09_017885</name>
</gene>
<keyword evidence="4" id="KW-1185">Reference proteome</keyword>
<feature type="region of interest" description="Disordered" evidence="1">
    <location>
        <begin position="60"/>
        <end position="81"/>
    </location>
</feature>
<evidence type="ECO:0000313" key="3">
    <source>
        <dbReference type="EMBL" id="KAI0499677.1"/>
    </source>
</evidence>
<dbReference type="Pfam" id="PF24626">
    <property type="entry name" value="SH3_Tf2-1"/>
    <property type="match status" value="1"/>
</dbReference>
<dbReference type="InterPro" id="IPR056924">
    <property type="entry name" value="SH3_Tf2-1"/>
</dbReference>